<dbReference type="InterPro" id="IPR036390">
    <property type="entry name" value="WH_DNA-bd_sf"/>
</dbReference>
<keyword evidence="4" id="KW-1185">Reference proteome</keyword>
<dbReference type="OrthoDB" id="9797716at2"/>
<dbReference type="GO" id="GO:0003677">
    <property type="term" value="F:DNA binding"/>
    <property type="evidence" value="ECO:0007669"/>
    <property type="project" value="UniProtKB-KW"/>
</dbReference>
<evidence type="ECO:0000259" key="2">
    <source>
        <dbReference type="PROSITE" id="PS50987"/>
    </source>
</evidence>
<dbReference type="GO" id="GO:0003700">
    <property type="term" value="F:DNA-binding transcription factor activity"/>
    <property type="evidence" value="ECO:0007669"/>
    <property type="project" value="InterPro"/>
</dbReference>
<dbReference type="GO" id="GO:0046686">
    <property type="term" value="P:response to cadmium ion"/>
    <property type="evidence" value="ECO:0007669"/>
    <property type="project" value="TreeGrafter"/>
</dbReference>
<dbReference type="GO" id="GO:0010288">
    <property type="term" value="P:response to lead ion"/>
    <property type="evidence" value="ECO:0007669"/>
    <property type="project" value="TreeGrafter"/>
</dbReference>
<dbReference type="Pfam" id="PF12840">
    <property type="entry name" value="HTH_20"/>
    <property type="match status" value="1"/>
</dbReference>
<dbReference type="PANTHER" id="PTHR39168">
    <property type="entry name" value="TRANSCRIPTIONAL REGULATOR-RELATED"/>
    <property type="match status" value="1"/>
</dbReference>
<name>A0A3D9HU76_9BACL</name>
<dbReference type="SMART" id="SM00418">
    <property type="entry name" value="HTH_ARSR"/>
    <property type="match status" value="1"/>
</dbReference>
<dbReference type="InterPro" id="IPR011991">
    <property type="entry name" value="ArsR-like_HTH"/>
</dbReference>
<dbReference type="AlphaFoldDB" id="A0A3D9HU76"/>
<dbReference type="SUPFAM" id="SSF46785">
    <property type="entry name" value="Winged helix' DNA-binding domain"/>
    <property type="match status" value="1"/>
</dbReference>
<proteinExistence type="predicted"/>
<organism evidence="3 4">
    <name type="scientific">Cohnella lupini</name>
    <dbReference type="NCBI Taxonomy" id="1294267"/>
    <lineage>
        <taxon>Bacteria</taxon>
        <taxon>Bacillati</taxon>
        <taxon>Bacillota</taxon>
        <taxon>Bacilli</taxon>
        <taxon>Bacillales</taxon>
        <taxon>Paenibacillaceae</taxon>
        <taxon>Cohnella</taxon>
    </lineage>
</organism>
<dbReference type="Proteomes" id="UP000256869">
    <property type="component" value="Unassembled WGS sequence"/>
</dbReference>
<keyword evidence="1 3" id="KW-0238">DNA-binding</keyword>
<dbReference type="InterPro" id="IPR036388">
    <property type="entry name" value="WH-like_DNA-bd_sf"/>
</dbReference>
<evidence type="ECO:0000256" key="1">
    <source>
        <dbReference type="ARBA" id="ARBA00023125"/>
    </source>
</evidence>
<dbReference type="GO" id="GO:0032791">
    <property type="term" value="F:lead ion binding"/>
    <property type="evidence" value="ECO:0007669"/>
    <property type="project" value="TreeGrafter"/>
</dbReference>
<gene>
    <name evidence="3" type="ORF">DFP95_12848</name>
</gene>
<comment type="caution">
    <text evidence="3">The sequence shown here is derived from an EMBL/GenBank/DDBJ whole genome shotgun (WGS) entry which is preliminary data.</text>
</comment>
<accession>A0A3D9HU76</accession>
<evidence type="ECO:0000313" key="3">
    <source>
        <dbReference type="EMBL" id="RED52989.1"/>
    </source>
</evidence>
<dbReference type="CDD" id="cd00090">
    <property type="entry name" value="HTH_ARSR"/>
    <property type="match status" value="1"/>
</dbReference>
<dbReference type="PANTHER" id="PTHR39168:SF1">
    <property type="entry name" value="TRANSCRIPTIONAL REGULATORY PROTEIN"/>
    <property type="match status" value="1"/>
</dbReference>
<dbReference type="PROSITE" id="PS50987">
    <property type="entry name" value="HTH_ARSR_2"/>
    <property type="match status" value="1"/>
</dbReference>
<protein>
    <submittedName>
        <fullName evidence="3">DNA-binding transcriptional ArsR family regulator</fullName>
    </submittedName>
</protein>
<evidence type="ECO:0000313" key="4">
    <source>
        <dbReference type="Proteomes" id="UP000256869"/>
    </source>
</evidence>
<dbReference type="Gene3D" id="1.10.10.10">
    <property type="entry name" value="Winged helix-like DNA-binding domain superfamily/Winged helix DNA-binding domain"/>
    <property type="match status" value="1"/>
</dbReference>
<dbReference type="InterPro" id="IPR001845">
    <property type="entry name" value="HTH_ArsR_DNA-bd_dom"/>
</dbReference>
<sequence length="236" mass="26243">MSINSRPNVLEVANLIGDSSRLAMLMSLLGGKALPATDLANVARISPQTASSHLSKMVEGGLLLHESFGRHKYFRLASHEVAHALESLIAIAPPKPVRSLRESDEQKTLRHARTCYDHLAGKIGVALTDRLLDMKLLEESGSDYVLSVEGMEMLRNFGVEVDADPRKRRHYARQCLDWSERRYHLAGSLGAAITKRLFQLKWLERLPNSRAVRVTKTGMQGLASKFGLDYPAVTDK</sequence>
<dbReference type="EMBL" id="QRDY01000028">
    <property type="protein sequence ID" value="RED52989.1"/>
    <property type="molecule type" value="Genomic_DNA"/>
</dbReference>
<feature type="domain" description="HTH arsR-type" evidence="2">
    <location>
        <begin position="1"/>
        <end position="96"/>
    </location>
</feature>
<reference evidence="3 4" key="1">
    <citation type="submission" date="2018-07" db="EMBL/GenBank/DDBJ databases">
        <title>Genomic Encyclopedia of Type Strains, Phase III (KMG-III): the genomes of soil and plant-associated and newly described type strains.</title>
        <authorList>
            <person name="Whitman W."/>
        </authorList>
    </citation>
    <scope>NUCLEOTIDE SEQUENCE [LARGE SCALE GENOMIC DNA]</scope>
    <source>
        <strain evidence="3 4">CECT 8236</strain>
    </source>
</reference>
<dbReference type="InterPro" id="IPR052543">
    <property type="entry name" value="HTH_Metal-responsive_Reg"/>
</dbReference>
<dbReference type="GO" id="GO:0097063">
    <property type="term" value="F:cadmium ion sensor activity"/>
    <property type="evidence" value="ECO:0007669"/>
    <property type="project" value="TreeGrafter"/>
</dbReference>